<gene>
    <name evidence="2" type="ORF">GIB67_036058</name>
</gene>
<name>A0A7J7P788_9MAGN</name>
<proteinExistence type="predicted"/>
<organism evidence="2 3">
    <name type="scientific">Kingdonia uniflora</name>
    <dbReference type="NCBI Taxonomy" id="39325"/>
    <lineage>
        <taxon>Eukaryota</taxon>
        <taxon>Viridiplantae</taxon>
        <taxon>Streptophyta</taxon>
        <taxon>Embryophyta</taxon>
        <taxon>Tracheophyta</taxon>
        <taxon>Spermatophyta</taxon>
        <taxon>Magnoliopsida</taxon>
        <taxon>Ranunculales</taxon>
        <taxon>Circaeasteraceae</taxon>
        <taxon>Kingdonia</taxon>
    </lineage>
</organism>
<evidence type="ECO:0000256" key="1">
    <source>
        <dbReference type="SAM" id="MobiDB-lite"/>
    </source>
</evidence>
<evidence type="ECO:0000313" key="3">
    <source>
        <dbReference type="Proteomes" id="UP000541444"/>
    </source>
</evidence>
<dbReference type="EMBL" id="JACGCM010000194">
    <property type="protein sequence ID" value="KAF6175301.1"/>
    <property type="molecule type" value="Genomic_DNA"/>
</dbReference>
<evidence type="ECO:0000313" key="2">
    <source>
        <dbReference type="EMBL" id="KAF6175301.1"/>
    </source>
</evidence>
<keyword evidence="3" id="KW-1185">Reference proteome</keyword>
<dbReference type="Proteomes" id="UP000541444">
    <property type="component" value="Unassembled WGS sequence"/>
</dbReference>
<sequence length="412" mass="45680">MLNFHTRTAYYAIIPDTVVVGSDTVVIRFGTIVVERRALLFCLWLASMVPSSARIVSEGFVGLVIDLLGFESSGQTNKEQCIDQNASVLLGTSCDINDTLSKGNAQFVLIMDTPLFDIREPTIANDVFKFLIYTANIDAPVVIAATLTGTSDTYMLNITNNAFTNKCRILPDVPMEDCISQTTIMNNISHNNLQLNTTTTKSKVTSSDQPLTNEPTMHNKPNPRNIRAIGHNSTRNYIDSKRIKTYKLPPPRQCKHCKVCLFARETRGFYCLSGKVDLGMPPVPAELLELYNDQSTVGSVFFFFSGFRWFWRRRCWVVCDGRLLSAVLRRIVVQMARGGRGRAVGHARRGLRSGVLAEEPVLNQESLGSVPIDQVVPLAPVVLQRPGTPPAPVVPSISAKMRQFIESSTTHL</sequence>
<accession>A0A7J7P788</accession>
<protein>
    <submittedName>
        <fullName evidence="2">Uncharacterized protein</fullName>
    </submittedName>
</protein>
<reference evidence="2 3" key="1">
    <citation type="journal article" date="2020" name="IScience">
        <title>Genome Sequencing of the Endangered Kingdonia uniflora (Circaeasteraceae, Ranunculales) Reveals Potential Mechanisms of Evolutionary Specialization.</title>
        <authorList>
            <person name="Sun Y."/>
            <person name="Deng T."/>
            <person name="Zhang A."/>
            <person name="Moore M.J."/>
            <person name="Landis J.B."/>
            <person name="Lin N."/>
            <person name="Zhang H."/>
            <person name="Zhang X."/>
            <person name="Huang J."/>
            <person name="Zhang X."/>
            <person name="Sun H."/>
            <person name="Wang H."/>
        </authorList>
    </citation>
    <scope>NUCLEOTIDE SEQUENCE [LARGE SCALE GENOMIC DNA]</scope>
    <source>
        <strain evidence="2">TB1705</strain>
        <tissue evidence="2">Leaf</tissue>
    </source>
</reference>
<feature type="region of interest" description="Disordered" evidence="1">
    <location>
        <begin position="199"/>
        <end position="225"/>
    </location>
</feature>
<dbReference type="AlphaFoldDB" id="A0A7J7P788"/>
<comment type="caution">
    <text evidence="2">The sequence shown here is derived from an EMBL/GenBank/DDBJ whole genome shotgun (WGS) entry which is preliminary data.</text>
</comment>